<dbReference type="AlphaFoldDB" id="A0A2P2MFM2"/>
<reference evidence="1" key="1">
    <citation type="submission" date="2018-02" db="EMBL/GenBank/DDBJ databases">
        <title>Rhizophora mucronata_Transcriptome.</title>
        <authorList>
            <person name="Meera S.P."/>
            <person name="Sreeshan A."/>
            <person name="Augustine A."/>
        </authorList>
    </citation>
    <scope>NUCLEOTIDE SEQUENCE</scope>
    <source>
        <tissue evidence="1">Leaf</tissue>
    </source>
</reference>
<name>A0A2P2MFM2_RHIMU</name>
<dbReference type="EMBL" id="GGEC01048500">
    <property type="protein sequence ID" value="MBX28984.1"/>
    <property type="molecule type" value="Transcribed_RNA"/>
</dbReference>
<accession>A0A2P2MFM2</accession>
<proteinExistence type="predicted"/>
<sequence>MISFPVCRLEKMPLKLLPIYKGNRLIQDWLHLST</sequence>
<protein>
    <submittedName>
        <fullName evidence="1">Uncharacterized protein</fullName>
    </submittedName>
</protein>
<organism evidence="1">
    <name type="scientific">Rhizophora mucronata</name>
    <name type="common">Asiatic mangrove</name>
    <dbReference type="NCBI Taxonomy" id="61149"/>
    <lineage>
        <taxon>Eukaryota</taxon>
        <taxon>Viridiplantae</taxon>
        <taxon>Streptophyta</taxon>
        <taxon>Embryophyta</taxon>
        <taxon>Tracheophyta</taxon>
        <taxon>Spermatophyta</taxon>
        <taxon>Magnoliopsida</taxon>
        <taxon>eudicotyledons</taxon>
        <taxon>Gunneridae</taxon>
        <taxon>Pentapetalae</taxon>
        <taxon>rosids</taxon>
        <taxon>fabids</taxon>
        <taxon>Malpighiales</taxon>
        <taxon>Rhizophoraceae</taxon>
        <taxon>Rhizophora</taxon>
    </lineage>
</organism>
<evidence type="ECO:0000313" key="1">
    <source>
        <dbReference type="EMBL" id="MBX28984.1"/>
    </source>
</evidence>